<evidence type="ECO:0008006" key="3">
    <source>
        <dbReference type="Google" id="ProtNLM"/>
    </source>
</evidence>
<name>A0A1H0J9U7_9PSED</name>
<reference evidence="1 2" key="1">
    <citation type="submission" date="2016-10" db="EMBL/GenBank/DDBJ databases">
        <authorList>
            <person name="Varghese N."/>
            <person name="Submissions S."/>
        </authorList>
    </citation>
    <scope>NUCLEOTIDE SEQUENCE [LARGE SCALE GENOMIC DNA]</scope>
    <source>
        <strain evidence="1 2">DSM 14939</strain>
    </source>
</reference>
<sequence>MQFVTLCVTRRFCDVTRMIIVPTLRVGMPFVTLRVTSLQCSTTSCCACRRPPYVLFDHDGTNNAECDVSDG</sequence>
<dbReference type="EMBL" id="FNJH01000001">
    <property type="protein sequence ID" value="SDO40249.1"/>
    <property type="molecule type" value="Genomic_DNA"/>
</dbReference>
<dbReference type="Proteomes" id="UP000183042">
    <property type="component" value="Unassembled WGS sequence"/>
</dbReference>
<evidence type="ECO:0000313" key="1">
    <source>
        <dbReference type="EMBL" id="SDO40249.1"/>
    </source>
</evidence>
<accession>A0A1H0J9U7</accession>
<gene>
    <name evidence="1" type="ORF">SAMN05216596_101256</name>
</gene>
<organism evidence="1 2">
    <name type="scientific">Pseudomonas congelans</name>
    <dbReference type="NCBI Taxonomy" id="200452"/>
    <lineage>
        <taxon>Bacteria</taxon>
        <taxon>Pseudomonadati</taxon>
        <taxon>Pseudomonadota</taxon>
        <taxon>Gammaproteobacteria</taxon>
        <taxon>Pseudomonadales</taxon>
        <taxon>Pseudomonadaceae</taxon>
        <taxon>Pseudomonas</taxon>
    </lineage>
</organism>
<comment type="caution">
    <text evidence="1">The sequence shown here is derived from an EMBL/GenBank/DDBJ whole genome shotgun (WGS) entry which is preliminary data.</text>
</comment>
<proteinExistence type="predicted"/>
<evidence type="ECO:0000313" key="2">
    <source>
        <dbReference type="Proteomes" id="UP000183042"/>
    </source>
</evidence>
<protein>
    <recommendedName>
        <fullName evidence="3">Secreted protein</fullName>
    </recommendedName>
</protein>
<keyword evidence="2" id="KW-1185">Reference proteome</keyword>